<proteinExistence type="predicted"/>
<organism evidence="1 2">
    <name type="scientific">Ambispora gerdemannii</name>
    <dbReference type="NCBI Taxonomy" id="144530"/>
    <lineage>
        <taxon>Eukaryota</taxon>
        <taxon>Fungi</taxon>
        <taxon>Fungi incertae sedis</taxon>
        <taxon>Mucoromycota</taxon>
        <taxon>Glomeromycotina</taxon>
        <taxon>Glomeromycetes</taxon>
        <taxon>Archaeosporales</taxon>
        <taxon>Ambisporaceae</taxon>
        <taxon>Ambispora</taxon>
    </lineage>
</organism>
<evidence type="ECO:0000313" key="2">
    <source>
        <dbReference type="Proteomes" id="UP000789831"/>
    </source>
</evidence>
<reference evidence="1" key="1">
    <citation type="submission" date="2021-06" db="EMBL/GenBank/DDBJ databases">
        <authorList>
            <person name="Kallberg Y."/>
            <person name="Tangrot J."/>
            <person name="Rosling A."/>
        </authorList>
    </citation>
    <scope>NUCLEOTIDE SEQUENCE</scope>
    <source>
        <strain evidence="1">MT106</strain>
    </source>
</reference>
<protein>
    <submittedName>
        <fullName evidence="1">7156_t:CDS:1</fullName>
    </submittedName>
</protein>
<comment type="caution">
    <text evidence="1">The sequence shown here is derived from an EMBL/GenBank/DDBJ whole genome shotgun (WGS) entry which is preliminary data.</text>
</comment>
<dbReference type="AlphaFoldDB" id="A0A9N9FN91"/>
<evidence type="ECO:0000313" key="1">
    <source>
        <dbReference type="EMBL" id="CAG8548348.1"/>
    </source>
</evidence>
<dbReference type="OrthoDB" id="10446083at2759"/>
<accession>A0A9N9FN91</accession>
<name>A0A9N9FN91_9GLOM</name>
<keyword evidence="2" id="KW-1185">Reference proteome</keyword>
<dbReference type="Proteomes" id="UP000789831">
    <property type="component" value="Unassembled WGS sequence"/>
</dbReference>
<dbReference type="EMBL" id="CAJVPL010001034">
    <property type="protein sequence ID" value="CAG8548348.1"/>
    <property type="molecule type" value="Genomic_DNA"/>
</dbReference>
<sequence length="208" mass="23466">IMTDETCTFEFTNNDSNPWWFHIFVKSPGHQISYLPIYKQLIKANSIDTHIYSGIFQIATSKYETADDKDPFVNQKRVDTEFGTIWELRDQDGKPELNQLPSGSVKPNILVIKNSSRDKVALGLFTSDVIAVIKSNVWVDTRAAFELSETPTFFVGISADESTSGNMLKNKITVRFDGELNYATITLSPPVGKNPPQLQAKYSFKSRM</sequence>
<gene>
    <name evidence="1" type="ORF">AGERDE_LOCUS6536</name>
</gene>
<feature type="non-terminal residue" evidence="1">
    <location>
        <position position="208"/>
    </location>
</feature>